<accession>A0A067RBU3</accession>
<feature type="compositionally biased region" description="Polar residues" evidence="1">
    <location>
        <begin position="115"/>
        <end position="127"/>
    </location>
</feature>
<dbReference type="EMBL" id="KK852805">
    <property type="protein sequence ID" value="KDR16139.1"/>
    <property type="molecule type" value="Genomic_DNA"/>
</dbReference>
<proteinExistence type="predicted"/>
<evidence type="ECO:0000313" key="2">
    <source>
        <dbReference type="EMBL" id="KDR16139.1"/>
    </source>
</evidence>
<dbReference type="Proteomes" id="UP000027135">
    <property type="component" value="Unassembled WGS sequence"/>
</dbReference>
<protein>
    <submittedName>
        <fullName evidence="2">Uncharacterized protein</fullName>
    </submittedName>
</protein>
<feature type="region of interest" description="Disordered" evidence="1">
    <location>
        <begin position="115"/>
        <end position="134"/>
    </location>
</feature>
<evidence type="ECO:0000313" key="3">
    <source>
        <dbReference type="Proteomes" id="UP000027135"/>
    </source>
</evidence>
<keyword evidence="3" id="KW-1185">Reference proteome</keyword>
<gene>
    <name evidence="2" type="ORF">L798_10030</name>
</gene>
<evidence type="ECO:0000256" key="1">
    <source>
        <dbReference type="SAM" id="MobiDB-lite"/>
    </source>
</evidence>
<name>A0A067RBU3_ZOONE</name>
<dbReference type="InParanoid" id="A0A067RBU3"/>
<reference evidence="2 3" key="1">
    <citation type="journal article" date="2014" name="Nat. Commun.">
        <title>Molecular traces of alternative social organization in a termite genome.</title>
        <authorList>
            <person name="Terrapon N."/>
            <person name="Li C."/>
            <person name="Robertson H.M."/>
            <person name="Ji L."/>
            <person name="Meng X."/>
            <person name="Booth W."/>
            <person name="Chen Z."/>
            <person name="Childers C.P."/>
            <person name="Glastad K.M."/>
            <person name="Gokhale K."/>
            <person name="Gowin J."/>
            <person name="Gronenberg W."/>
            <person name="Hermansen R.A."/>
            <person name="Hu H."/>
            <person name="Hunt B.G."/>
            <person name="Huylmans A.K."/>
            <person name="Khalil S.M."/>
            <person name="Mitchell R.D."/>
            <person name="Munoz-Torres M.C."/>
            <person name="Mustard J.A."/>
            <person name="Pan H."/>
            <person name="Reese J.T."/>
            <person name="Scharf M.E."/>
            <person name="Sun F."/>
            <person name="Vogel H."/>
            <person name="Xiao J."/>
            <person name="Yang W."/>
            <person name="Yang Z."/>
            <person name="Yang Z."/>
            <person name="Zhou J."/>
            <person name="Zhu J."/>
            <person name="Brent C.S."/>
            <person name="Elsik C.G."/>
            <person name="Goodisman M.A."/>
            <person name="Liberles D.A."/>
            <person name="Roe R.M."/>
            <person name="Vargo E.L."/>
            <person name="Vilcinskas A."/>
            <person name="Wang J."/>
            <person name="Bornberg-Bauer E."/>
            <person name="Korb J."/>
            <person name="Zhang G."/>
            <person name="Liebig J."/>
        </authorList>
    </citation>
    <scope>NUCLEOTIDE SEQUENCE [LARGE SCALE GENOMIC DNA]</scope>
    <source>
        <tissue evidence="2">Whole organism</tissue>
    </source>
</reference>
<sequence>MAYRSRRFITELTKALRWTLSWADKIQSPSTPIYHRSHPTLSSHLHLGFPSDLFPSGFPTNTRCTPIVTSMRATCPTNLILLDLITLTILRERYKILNLNYAVFPRPHRLLSKAQISSSTPYSQTPTIDVPPSE</sequence>
<organism evidence="2 3">
    <name type="scientific">Zootermopsis nevadensis</name>
    <name type="common">Dampwood termite</name>
    <dbReference type="NCBI Taxonomy" id="136037"/>
    <lineage>
        <taxon>Eukaryota</taxon>
        <taxon>Metazoa</taxon>
        <taxon>Ecdysozoa</taxon>
        <taxon>Arthropoda</taxon>
        <taxon>Hexapoda</taxon>
        <taxon>Insecta</taxon>
        <taxon>Pterygota</taxon>
        <taxon>Neoptera</taxon>
        <taxon>Polyneoptera</taxon>
        <taxon>Dictyoptera</taxon>
        <taxon>Blattodea</taxon>
        <taxon>Blattoidea</taxon>
        <taxon>Termitoidae</taxon>
        <taxon>Termopsidae</taxon>
        <taxon>Zootermopsis</taxon>
    </lineage>
</organism>
<dbReference type="AlphaFoldDB" id="A0A067RBU3"/>